<dbReference type="InterPro" id="IPR013604">
    <property type="entry name" value="7TM_chemorcpt"/>
</dbReference>
<dbReference type="Pfam" id="PF08395">
    <property type="entry name" value="7tm_7"/>
    <property type="match status" value="3"/>
</dbReference>
<feature type="transmembrane region" description="Helical" evidence="8">
    <location>
        <begin position="748"/>
        <end position="771"/>
    </location>
</feature>
<feature type="transmembrane region" description="Helical" evidence="8">
    <location>
        <begin position="221"/>
        <end position="244"/>
    </location>
</feature>
<keyword evidence="5 8" id="KW-0472">Membrane</keyword>
<feature type="non-terminal residue" evidence="9">
    <location>
        <position position="1069"/>
    </location>
</feature>
<dbReference type="Proteomes" id="UP000292052">
    <property type="component" value="Unassembled WGS sequence"/>
</dbReference>
<evidence type="ECO:0000256" key="8">
    <source>
        <dbReference type="SAM" id="Phobius"/>
    </source>
</evidence>
<dbReference type="OrthoDB" id="6743390at2759"/>
<dbReference type="GO" id="GO:0005886">
    <property type="term" value="C:plasma membrane"/>
    <property type="evidence" value="ECO:0007669"/>
    <property type="project" value="UniProtKB-SubCell"/>
</dbReference>
<comment type="caution">
    <text evidence="9">The sequence shown here is derived from an EMBL/GenBank/DDBJ whole genome shotgun (WGS) entry which is preliminary data.</text>
</comment>
<evidence type="ECO:0000256" key="7">
    <source>
        <dbReference type="ARBA" id="ARBA00023224"/>
    </source>
</evidence>
<feature type="transmembrane region" description="Helical" evidence="8">
    <location>
        <begin position="156"/>
        <end position="175"/>
    </location>
</feature>
<comment type="subcellular location">
    <subcellularLocation>
        <location evidence="1">Cell membrane</location>
        <topology evidence="1">Multi-pass membrane protein</topology>
    </subcellularLocation>
</comment>
<dbReference type="GO" id="GO:0007165">
    <property type="term" value="P:signal transduction"/>
    <property type="evidence" value="ECO:0007669"/>
    <property type="project" value="UniProtKB-KW"/>
</dbReference>
<dbReference type="GO" id="GO:0007635">
    <property type="term" value="P:chemosensory behavior"/>
    <property type="evidence" value="ECO:0007669"/>
    <property type="project" value="TreeGrafter"/>
</dbReference>
<feature type="transmembrane region" description="Helical" evidence="8">
    <location>
        <begin position="497"/>
        <end position="521"/>
    </location>
</feature>
<organism evidence="9 10">
    <name type="scientific">Asbolus verrucosus</name>
    <name type="common">Desert ironclad beetle</name>
    <dbReference type="NCBI Taxonomy" id="1661398"/>
    <lineage>
        <taxon>Eukaryota</taxon>
        <taxon>Metazoa</taxon>
        <taxon>Ecdysozoa</taxon>
        <taxon>Arthropoda</taxon>
        <taxon>Hexapoda</taxon>
        <taxon>Insecta</taxon>
        <taxon>Pterygota</taxon>
        <taxon>Neoptera</taxon>
        <taxon>Endopterygota</taxon>
        <taxon>Coleoptera</taxon>
        <taxon>Polyphaga</taxon>
        <taxon>Cucujiformia</taxon>
        <taxon>Tenebrionidae</taxon>
        <taxon>Pimeliinae</taxon>
        <taxon>Asbolus</taxon>
    </lineage>
</organism>
<feature type="transmembrane region" description="Helical" evidence="8">
    <location>
        <begin position="895"/>
        <end position="921"/>
    </location>
</feature>
<feature type="transmembrane region" description="Helical" evidence="8">
    <location>
        <begin position="777"/>
        <end position="799"/>
    </location>
</feature>
<evidence type="ECO:0000256" key="5">
    <source>
        <dbReference type="ARBA" id="ARBA00023136"/>
    </source>
</evidence>
<protein>
    <submittedName>
        <fullName evidence="9">7tm 7 domain containing protein</fullName>
    </submittedName>
</protein>
<evidence type="ECO:0000256" key="6">
    <source>
        <dbReference type="ARBA" id="ARBA00023170"/>
    </source>
</evidence>
<keyword evidence="2" id="KW-1003">Cell membrane</keyword>
<dbReference type="GO" id="GO:0008049">
    <property type="term" value="P:male courtship behavior"/>
    <property type="evidence" value="ECO:0007669"/>
    <property type="project" value="TreeGrafter"/>
</dbReference>
<dbReference type="GO" id="GO:0030425">
    <property type="term" value="C:dendrite"/>
    <property type="evidence" value="ECO:0007669"/>
    <property type="project" value="TreeGrafter"/>
</dbReference>
<feature type="transmembrane region" description="Helical" evidence="8">
    <location>
        <begin position="371"/>
        <end position="389"/>
    </location>
</feature>
<gene>
    <name evidence="9" type="ORF">BDFB_007608</name>
</gene>
<dbReference type="GO" id="GO:0030424">
    <property type="term" value="C:axon"/>
    <property type="evidence" value="ECO:0007669"/>
    <property type="project" value="TreeGrafter"/>
</dbReference>
<keyword evidence="10" id="KW-1185">Reference proteome</keyword>
<dbReference type="GO" id="GO:0043025">
    <property type="term" value="C:neuronal cell body"/>
    <property type="evidence" value="ECO:0007669"/>
    <property type="project" value="TreeGrafter"/>
</dbReference>
<dbReference type="GO" id="GO:0050909">
    <property type="term" value="P:sensory perception of taste"/>
    <property type="evidence" value="ECO:0007669"/>
    <property type="project" value="InterPro"/>
</dbReference>
<evidence type="ECO:0000313" key="10">
    <source>
        <dbReference type="Proteomes" id="UP000292052"/>
    </source>
</evidence>
<feature type="transmembrane region" description="Helical" evidence="8">
    <location>
        <begin position="466"/>
        <end position="485"/>
    </location>
</feature>
<keyword evidence="4 8" id="KW-1133">Transmembrane helix</keyword>
<dbReference type="AlphaFoldDB" id="A0A482VGC1"/>
<evidence type="ECO:0000256" key="2">
    <source>
        <dbReference type="ARBA" id="ARBA00022475"/>
    </source>
</evidence>
<reference evidence="9 10" key="1">
    <citation type="submission" date="2017-03" db="EMBL/GenBank/DDBJ databases">
        <title>Genome of the blue death feigning beetle - Asbolus verrucosus.</title>
        <authorList>
            <person name="Rider S.D."/>
        </authorList>
    </citation>
    <scope>NUCLEOTIDE SEQUENCE [LARGE SCALE GENOMIC DNA]</scope>
    <source>
        <strain evidence="9">Butters</strain>
        <tissue evidence="9">Head and leg muscle</tissue>
    </source>
</reference>
<sequence>MKVFKFGEILKPAIQLTKILGINPFIFVNGRLVYSKVRVLQTVIYLIAYITSTFLFFKNYTTLEFSRTKIVTFLILLRSFGWMTVMLIILFFAFTTYSTKLSKITSKIDTVDLELINLGQREELCRIGYQNKRTLIILLIMVDLIFNTIGEGSTAWIITVNIIFFLFMMGIQKRFRLINDILLKKTVETNFFESVTQLVSLHRILFKISLNINSIFSLQSLLWIILCSLLLVGDLHLILYTLFFDVHITHYKMIIVALKNCIINIFDLFYLSKRCGSLCHEANRTKRVFSAININVEKEEERNVVIESVLKLMSNNLEIRSCRLFTINNSLLFSALSFYEIIKPVTIMYQILGMVTFRVENGHVVRSKIKLLQTIIVTTVCIGYVVRFIKKFFFYSDFGKSNTIVFIVMFRCVGSVAMAIFAVLGGSFNAKKFYDLAKKINYLDAELVKLEQTEALVRASYRHRKTGIILLIVINFFFNFLGECYNCWATQHEKIEYFVVFLYPRLVISTAIIVFFLYALILQEKFRIVNNIIFKKIIESKKKSTFSTEDDFQRNIKHLILLHNILIKASNNLNGIFSLQSLLWIASSFILLTGNLHTTMYIFINNLAHKHYLITSLSIKDAMTYALGLYYLSKRSNDLCYEANRTKSILLGIKIDIFNEEERSSLQIIELVLELMNNPLQITSCKLFKIDNALVFTQLQIVASVLALMTYRLQITCCKFFKNDNAFLLSVTLVNITKDVNAISSKYSLLWIASCFILLTGDLHSVIYVFIFRLLHLYFYVMIITLKYVLVYAFDLYYWCKRCNDLCYEANRTKTLLSGIKIDVFKEEERNSFIEITKKLALVDRELINLGQNESLFQASYRHRKFLIIQLILLNLVCNFLGELCSAWLFQQNKIQYLVVFSYSRLVTTTTNIVFFLYTLIIQERFKIINNILLGKIDESRKLSRFPIDSDFDKQINHLASLHRILIKIIYTLELYYMIRRCTDVCREANRTIILLSGVKIDICKEEERNCVIATSLTLTNSNLEFTACGLFPINNSLVYSICGAVSSYLFVTLQLDLQSSRKMQKIDI</sequence>
<feature type="transmembrane region" description="Helical" evidence="8">
    <location>
        <begin position="250"/>
        <end position="271"/>
    </location>
</feature>
<evidence type="ECO:0000256" key="1">
    <source>
        <dbReference type="ARBA" id="ARBA00004651"/>
    </source>
</evidence>
<feature type="transmembrane region" description="Helical" evidence="8">
    <location>
        <begin position="401"/>
        <end position="424"/>
    </location>
</feature>
<dbReference type="PANTHER" id="PTHR21143:SF104">
    <property type="entry name" value="GUSTATORY RECEPTOR 8A-RELATED"/>
    <property type="match status" value="1"/>
</dbReference>
<dbReference type="PANTHER" id="PTHR21143">
    <property type="entry name" value="INVERTEBRATE GUSTATORY RECEPTOR"/>
    <property type="match status" value="1"/>
</dbReference>
<dbReference type="EMBL" id="QDEB01101699">
    <property type="protein sequence ID" value="RZC31885.1"/>
    <property type="molecule type" value="Genomic_DNA"/>
</dbReference>
<keyword evidence="6" id="KW-0675">Receptor</keyword>
<feature type="transmembrane region" description="Helical" evidence="8">
    <location>
        <begin position="39"/>
        <end position="58"/>
    </location>
</feature>
<feature type="transmembrane region" description="Helical" evidence="8">
    <location>
        <begin position="70"/>
        <end position="94"/>
    </location>
</feature>
<keyword evidence="3 8" id="KW-0812">Transmembrane</keyword>
<evidence type="ECO:0000256" key="4">
    <source>
        <dbReference type="ARBA" id="ARBA00022989"/>
    </source>
</evidence>
<evidence type="ECO:0000313" key="9">
    <source>
        <dbReference type="EMBL" id="RZC31885.1"/>
    </source>
</evidence>
<accession>A0A482VGC1</accession>
<keyword evidence="7" id="KW-0807">Transducer</keyword>
<evidence type="ECO:0000256" key="3">
    <source>
        <dbReference type="ARBA" id="ARBA00022692"/>
    </source>
</evidence>
<proteinExistence type="predicted"/>
<feature type="transmembrane region" description="Helical" evidence="8">
    <location>
        <begin position="866"/>
        <end position="889"/>
    </location>
</feature>
<feature type="transmembrane region" description="Helical" evidence="8">
    <location>
        <begin position="582"/>
        <end position="604"/>
    </location>
</feature>
<name>A0A482VGC1_ASBVE</name>